<evidence type="ECO:0000256" key="1">
    <source>
        <dbReference type="ARBA" id="ARBA00022801"/>
    </source>
</evidence>
<dbReference type="EMBL" id="AP022595">
    <property type="protein sequence ID" value="BBY59735.1"/>
    <property type="molecule type" value="Genomic_DNA"/>
</dbReference>
<gene>
    <name evidence="3" type="ORF">MSAR_28710</name>
</gene>
<dbReference type="GO" id="GO:0016151">
    <property type="term" value="F:nickel cation binding"/>
    <property type="evidence" value="ECO:0007669"/>
    <property type="project" value="InterPro"/>
</dbReference>
<proteinExistence type="predicted"/>
<protein>
    <submittedName>
        <fullName evidence="3">Uncharacterized protein</fullName>
    </submittedName>
</protein>
<name>A0A7I7SUK6_9MYCO</name>
<dbReference type="AlphaFoldDB" id="A0A7I7SUK6"/>
<dbReference type="GO" id="GO:0016787">
    <property type="term" value="F:hydrolase activity"/>
    <property type="evidence" value="ECO:0007669"/>
    <property type="project" value="UniProtKB-KW"/>
</dbReference>
<dbReference type="Proteomes" id="UP000466445">
    <property type="component" value="Chromosome"/>
</dbReference>
<dbReference type="InterPro" id="IPR002026">
    <property type="entry name" value="Urease_gamma/gamma-beta_su"/>
</dbReference>
<dbReference type="KEGG" id="msar:MSAR_28710"/>
<evidence type="ECO:0000256" key="2">
    <source>
        <dbReference type="SAM" id="MobiDB-lite"/>
    </source>
</evidence>
<keyword evidence="4" id="KW-1185">Reference proteome</keyword>
<evidence type="ECO:0000313" key="4">
    <source>
        <dbReference type="Proteomes" id="UP000466445"/>
    </source>
</evidence>
<organism evidence="3 4">
    <name type="scientific">Mycolicibacterium sarraceniae</name>
    <dbReference type="NCBI Taxonomy" id="1534348"/>
    <lineage>
        <taxon>Bacteria</taxon>
        <taxon>Bacillati</taxon>
        <taxon>Actinomycetota</taxon>
        <taxon>Actinomycetes</taxon>
        <taxon>Mycobacteriales</taxon>
        <taxon>Mycobacteriaceae</taxon>
        <taxon>Mycolicibacterium</taxon>
    </lineage>
</organism>
<evidence type="ECO:0000313" key="3">
    <source>
        <dbReference type="EMBL" id="BBY59735.1"/>
    </source>
</evidence>
<reference evidence="3 4" key="1">
    <citation type="journal article" date="2019" name="Emerg. Microbes Infect.">
        <title>Comprehensive subspecies identification of 175 nontuberculous mycobacteria species based on 7547 genomic profiles.</title>
        <authorList>
            <person name="Matsumoto Y."/>
            <person name="Kinjo T."/>
            <person name="Motooka D."/>
            <person name="Nabeya D."/>
            <person name="Jung N."/>
            <person name="Uechi K."/>
            <person name="Horii T."/>
            <person name="Iida T."/>
            <person name="Fujita J."/>
            <person name="Nakamura S."/>
        </authorList>
    </citation>
    <scope>NUCLEOTIDE SEQUENCE [LARGE SCALE GENOMIC DNA]</scope>
    <source>
        <strain evidence="3 4">JCM 30395</strain>
    </source>
</reference>
<dbReference type="RefSeq" id="WP_163697898.1">
    <property type="nucleotide sequence ID" value="NZ_AP022595.1"/>
</dbReference>
<dbReference type="Pfam" id="PF00547">
    <property type="entry name" value="Urease_gamma"/>
    <property type="match status" value="1"/>
</dbReference>
<dbReference type="GO" id="GO:0043419">
    <property type="term" value="P:urea catabolic process"/>
    <property type="evidence" value="ECO:0007669"/>
    <property type="project" value="InterPro"/>
</dbReference>
<dbReference type="InterPro" id="IPR036463">
    <property type="entry name" value="Urease_gamma_sf"/>
</dbReference>
<sequence>MADAAAHGARILTDDDVPPGVPDLLGSIQVEAFFNDGKKLVTVHDAIRPGTGDQSEACHPPRRNPAG</sequence>
<dbReference type="Gene3D" id="3.30.280.10">
    <property type="entry name" value="Urease, gamma-like subunit"/>
    <property type="match status" value="1"/>
</dbReference>
<keyword evidence="1" id="KW-0378">Hydrolase</keyword>
<accession>A0A7I7SUK6</accession>
<dbReference type="SUPFAM" id="SSF54111">
    <property type="entry name" value="Urease, gamma-subunit"/>
    <property type="match status" value="1"/>
</dbReference>
<feature type="region of interest" description="Disordered" evidence="2">
    <location>
        <begin position="47"/>
        <end position="67"/>
    </location>
</feature>